<evidence type="ECO:0000256" key="1">
    <source>
        <dbReference type="ARBA" id="ARBA00004571"/>
    </source>
</evidence>
<dbReference type="InterPro" id="IPR039426">
    <property type="entry name" value="TonB-dep_rcpt-like"/>
</dbReference>
<dbReference type="InterPro" id="IPR012910">
    <property type="entry name" value="Plug_dom"/>
</dbReference>
<evidence type="ECO:0000256" key="7">
    <source>
        <dbReference type="ARBA" id="ARBA00023004"/>
    </source>
</evidence>
<keyword evidence="8" id="KW-0406">Ion transport</keyword>
<evidence type="ECO:0000313" key="13">
    <source>
        <dbReference type="EMBL" id="SEK78263.1"/>
    </source>
</evidence>
<organism evidence="13 14">
    <name type="scientific">Parapedobacter koreensis</name>
    <dbReference type="NCBI Taxonomy" id="332977"/>
    <lineage>
        <taxon>Bacteria</taxon>
        <taxon>Pseudomonadati</taxon>
        <taxon>Bacteroidota</taxon>
        <taxon>Sphingobacteriia</taxon>
        <taxon>Sphingobacteriales</taxon>
        <taxon>Sphingobacteriaceae</taxon>
        <taxon>Parapedobacter</taxon>
    </lineage>
</organism>
<dbReference type="InterPro" id="IPR037066">
    <property type="entry name" value="Plug_dom_sf"/>
</dbReference>
<dbReference type="PANTHER" id="PTHR32552:SF68">
    <property type="entry name" value="FERRICHROME OUTER MEMBRANE TRANSPORTER_PHAGE RECEPTOR"/>
    <property type="match status" value="1"/>
</dbReference>
<dbReference type="RefSeq" id="WP_090604054.1">
    <property type="nucleotide sequence ID" value="NZ_FNZR01000002.1"/>
</dbReference>
<evidence type="ECO:0000256" key="11">
    <source>
        <dbReference type="PROSITE-ProRule" id="PRU01360"/>
    </source>
</evidence>
<reference evidence="14" key="1">
    <citation type="submission" date="2016-10" db="EMBL/GenBank/DDBJ databases">
        <authorList>
            <person name="Varghese N."/>
            <person name="Submissions S."/>
        </authorList>
    </citation>
    <scope>NUCLEOTIDE SEQUENCE [LARGE SCALE GENOMIC DNA]</scope>
    <source>
        <strain evidence="14">Jip14</strain>
    </source>
</reference>
<evidence type="ECO:0000256" key="8">
    <source>
        <dbReference type="ARBA" id="ARBA00023065"/>
    </source>
</evidence>
<evidence type="ECO:0000256" key="4">
    <source>
        <dbReference type="ARBA" id="ARBA00022496"/>
    </source>
</evidence>
<keyword evidence="5 11" id="KW-0812">Transmembrane</keyword>
<dbReference type="Gene3D" id="2.170.130.10">
    <property type="entry name" value="TonB-dependent receptor, plug domain"/>
    <property type="match status" value="1"/>
</dbReference>
<evidence type="ECO:0000313" key="14">
    <source>
        <dbReference type="Proteomes" id="UP000198916"/>
    </source>
</evidence>
<keyword evidence="7" id="KW-0408">Iron</keyword>
<proteinExistence type="inferred from homology"/>
<evidence type="ECO:0000256" key="5">
    <source>
        <dbReference type="ARBA" id="ARBA00022692"/>
    </source>
</evidence>
<dbReference type="PANTHER" id="PTHR32552">
    <property type="entry name" value="FERRICHROME IRON RECEPTOR-RELATED"/>
    <property type="match status" value="1"/>
</dbReference>
<evidence type="ECO:0000256" key="2">
    <source>
        <dbReference type="ARBA" id="ARBA00022448"/>
    </source>
</evidence>
<keyword evidence="9 11" id="KW-0472">Membrane</keyword>
<keyword evidence="3 11" id="KW-1134">Transmembrane beta strand</keyword>
<dbReference type="GO" id="GO:0009279">
    <property type="term" value="C:cell outer membrane"/>
    <property type="evidence" value="ECO:0007669"/>
    <property type="project" value="UniProtKB-SubCell"/>
</dbReference>
<dbReference type="InterPro" id="IPR013784">
    <property type="entry name" value="Carb-bd-like_fold"/>
</dbReference>
<gene>
    <name evidence="13" type="ORF">SAMN05421740_102680</name>
</gene>
<evidence type="ECO:0000256" key="10">
    <source>
        <dbReference type="ARBA" id="ARBA00023237"/>
    </source>
</evidence>
<dbReference type="OrthoDB" id="9775095at2"/>
<evidence type="ECO:0000256" key="6">
    <source>
        <dbReference type="ARBA" id="ARBA00022729"/>
    </source>
</evidence>
<dbReference type="STRING" id="332977.SAMN05421740_102680"/>
<keyword evidence="10 11" id="KW-0998">Cell outer membrane</keyword>
<feature type="domain" description="TonB-dependent receptor plug" evidence="12">
    <location>
        <begin position="223"/>
        <end position="318"/>
    </location>
</feature>
<evidence type="ECO:0000256" key="3">
    <source>
        <dbReference type="ARBA" id="ARBA00022452"/>
    </source>
</evidence>
<dbReference type="AlphaFoldDB" id="A0A1H7JUK2"/>
<dbReference type="Pfam" id="PF07715">
    <property type="entry name" value="Plug"/>
    <property type="match status" value="1"/>
</dbReference>
<dbReference type="Gene3D" id="2.40.170.20">
    <property type="entry name" value="TonB-dependent receptor, beta-barrel domain"/>
    <property type="match status" value="1"/>
</dbReference>
<dbReference type="SUPFAM" id="SSF56935">
    <property type="entry name" value="Porins"/>
    <property type="match status" value="1"/>
</dbReference>
<dbReference type="GO" id="GO:0015344">
    <property type="term" value="F:siderophore uptake transmembrane transporter activity"/>
    <property type="evidence" value="ECO:0007669"/>
    <property type="project" value="TreeGrafter"/>
</dbReference>
<name>A0A1H7JUK2_9SPHI</name>
<keyword evidence="4" id="KW-0410">Iron transport</keyword>
<dbReference type="Gene3D" id="2.60.40.1120">
    <property type="entry name" value="Carboxypeptidase-like, regulatory domain"/>
    <property type="match status" value="1"/>
</dbReference>
<comment type="similarity">
    <text evidence="11">Belongs to the TonB-dependent receptor family.</text>
</comment>
<sequence length="442" mass="49037">MNFSLFSTTYLSHLFKTLILILWLTLITSLSWAQSDILQKRISIQVNDVTLAQALEQIEEKAGCTFIYSLNLLDAGRKVSLNHRDETLERVLQDVFGDAVKRMEIKGNRINLQPSAGKGTVSGTVRTSDGQPAGFVTVSIRGQRSTQADERGGFKLENIEAGTYTVVASYVGLQTQQQRVTVAPDGTANVAFTLSEDAQTLQEVEVTGQQRKTSSVTKTDIPLENLPMMVQIIDQAQLQRRQVLSIREAIANVSGINYASSYSGGYDAFSGRGFELTAMRNGVSIANGAGQLYGDNIEQIDVLKGPASIQYGDLPPGSVINLVTKKPLEQNYTRFEMKLGQYSLLRPTFDISGALDENRTVLFRLNTTLEKANSFRDEINNRTFLFAPTITWKITDRLTWNVEAVYSNDERTSDPGIISPNQTYDGLQRLRFETFLGEPANM</sequence>
<evidence type="ECO:0000259" key="12">
    <source>
        <dbReference type="Pfam" id="PF07715"/>
    </source>
</evidence>
<protein>
    <submittedName>
        <fullName evidence="13">Iron complex outermembrane recepter protein</fullName>
    </submittedName>
</protein>
<dbReference type="Proteomes" id="UP000198916">
    <property type="component" value="Unassembled WGS sequence"/>
</dbReference>
<evidence type="ECO:0000256" key="9">
    <source>
        <dbReference type="ARBA" id="ARBA00023136"/>
    </source>
</evidence>
<keyword evidence="14" id="KW-1185">Reference proteome</keyword>
<comment type="subcellular location">
    <subcellularLocation>
        <location evidence="1 11">Cell outer membrane</location>
        <topology evidence="1 11">Multi-pass membrane protein</topology>
    </subcellularLocation>
</comment>
<dbReference type="Pfam" id="PF13715">
    <property type="entry name" value="CarbopepD_reg_2"/>
    <property type="match status" value="1"/>
</dbReference>
<keyword evidence="6" id="KW-0732">Signal</keyword>
<dbReference type="GO" id="GO:0030246">
    <property type="term" value="F:carbohydrate binding"/>
    <property type="evidence" value="ECO:0007669"/>
    <property type="project" value="InterPro"/>
</dbReference>
<dbReference type="EMBL" id="FNZR01000002">
    <property type="protein sequence ID" value="SEK78263.1"/>
    <property type="molecule type" value="Genomic_DNA"/>
</dbReference>
<dbReference type="PROSITE" id="PS52016">
    <property type="entry name" value="TONB_DEPENDENT_REC_3"/>
    <property type="match status" value="1"/>
</dbReference>
<keyword evidence="2 11" id="KW-0813">Transport</keyword>
<accession>A0A1H7JUK2</accession>
<dbReference type="SUPFAM" id="SSF49452">
    <property type="entry name" value="Starch-binding domain-like"/>
    <property type="match status" value="1"/>
</dbReference>
<dbReference type="InterPro" id="IPR036942">
    <property type="entry name" value="Beta-barrel_TonB_sf"/>
</dbReference>